<accession>M5E3G6</accession>
<dbReference type="eggNOG" id="COG0419">
    <property type="taxonomic scope" value="Bacteria"/>
</dbReference>
<dbReference type="PANTHER" id="PTHR41259:SF1">
    <property type="entry name" value="DOUBLE-STRAND BREAK REPAIR RAD50 ATPASE, PUTATIVE-RELATED"/>
    <property type="match status" value="1"/>
</dbReference>
<dbReference type="InterPro" id="IPR038729">
    <property type="entry name" value="Rad50/SbcC_AAA"/>
</dbReference>
<evidence type="ECO:0000259" key="2">
    <source>
        <dbReference type="Pfam" id="PF13476"/>
    </source>
</evidence>
<gene>
    <name evidence="3" type="ORF">HSACCH_02621</name>
</gene>
<dbReference type="STRING" id="1293054.HSACCH_02621"/>
<evidence type="ECO:0000256" key="1">
    <source>
        <dbReference type="SAM" id="Coils"/>
    </source>
</evidence>
<organism evidence="3 4">
    <name type="scientific">Halanaerobium saccharolyticum subsp. saccharolyticum DSM 6643</name>
    <dbReference type="NCBI Taxonomy" id="1293054"/>
    <lineage>
        <taxon>Bacteria</taxon>
        <taxon>Bacillati</taxon>
        <taxon>Bacillota</taxon>
        <taxon>Clostridia</taxon>
        <taxon>Halanaerobiales</taxon>
        <taxon>Halanaerobiaceae</taxon>
        <taxon>Halanaerobium</taxon>
    </lineage>
</organism>
<dbReference type="FunCoup" id="M5E3G6">
    <property type="interactions" value="10"/>
</dbReference>
<feature type="domain" description="Rad50/SbcC-type AAA" evidence="2">
    <location>
        <begin position="6"/>
        <end position="231"/>
    </location>
</feature>
<keyword evidence="4" id="KW-1185">Reference proteome</keyword>
<name>M5E3G6_9FIRM</name>
<keyword evidence="1" id="KW-0175">Coiled coil</keyword>
<dbReference type="Proteomes" id="UP000012063">
    <property type="component" value="Unassembled WGS sequence"/>
</dbReference>
<feature type="coiled-coil region" evidence="1">
    <location>
        <begin position="272"/>
        <end position="419"/>
    </location>
</feature>
<reference evidence="4" key="1">
    <citation type="journal article" date="2013" name="Genome Announc.">
        <title>Genome Sequence of Halanaerobium saccharolyticum subsp. saccharolyticum Strain DSM 6643T, a Halophilic Hydrogen-Producing Bacterium.</title>
        <authorList>
            <person name="Kivisto A."/>
            <person name="Larjo A."/>
            <person name="Ciranna A."/>
            <person name="Santala V."/>
            <person name="Roos C."/>
            <person name="Karp M."/>
        </authorList>
    </citation>
    <scope>NUCLEOTIDE SEQUENCE [LARGE SCALE GENOMIC DNA]</scope>
    <source>
        <strain evidence="4">DSM 6643</strain>
    </source>
</reference>
<feature type="coiled-coil region" evidence="1">
    <location>
        <begin position="186"/>
        <end position="230"/>
    </location>
</feature>
<feature type="coiled-coil region" evidence="1">
    <location>
        <begin position="720"/>
        <end position="784"/>
    </location>
</feature>
<dbReference type="OrthoDB" id="9764467at2"/>
<sequence>MFYKNIYIRDFGIFNNQNLNDISKNLVVIGGKNRAGKSTFLKLLRHLPYGLPQNNSIPPASNQYYIETEIERENKDYKLFLNGYAAPEVIDQDENKIESAELFNHLDQLSYQQLFTISLNELQKLSKIADGKKKEKRLYSVLMGAGLSELVKVPELADKYFNSAKNIGGILGDPSVASFKPYYNEIKEAEEIRDQALLEIKEFNKKREELKKAEEKSKKLKNNIGQLEDKIFILDLLKNNYSTLNKVENLKLKLEQSTVKNNNINFINLDKISDYKQRLDLKKDELQTSKNELIKSIKSDTLADFLNFIRSKNIEINNYHQKVDLLNEKIKNFSTQNNKINTEYQALILECNNLNSNWENPLTNLDEINLDLLNQETLNNNLRKNDELKSKIKSITAEIDRLELDIEKTETELTDINYKQPASILKKTYSILVLSMIILTSSIFINYSQIKYFSLVIALTAFIYYNSNYKSSKLEKERADNLKNNLIQKENNLNSLKKKLSEKKNSLKLTEKKLTNIAQSLKIKNTDEDQNFNYLKSYFLEIKDKKRRYNKLKTDDKENDKLKEEIITDLEKIYNLIKKADVYCNRKFNIKTIKIEQTDQLIKQAEYLFKDLELLTKLKKMAADFSDKQQELNHLINDIEDFLNDFKKGENLEIRLDAYYKMAEKSTEYKKIKDEYQNKKSQLEYTLKASDKIKETLNKLAPAADYYQSFLKLYRNFSSLAAVEEEKISLTEDLNFSQKQKDKVEQRITTLKNDIKALSSSTKIENTQAKINQAQNNLEKKAQRYAVNKSVYFILKKLRARMVEKAETELLKPASDILAKISDKYYKKLETADDLESSEFKTITADGKEFNSVNQLSRGSLEQLFLSVRISRIKEIKPKLPIVLDDSLVNFDSNHLYNTAKIIVNLAKQHQIFVLSCHPHLVKYIGEITKSAQYWKLESGKFELSQRQKLIDYLKY</sequence>
<comment type="caution">
    <text evidence="3">The sequence shown here is derived from an EMBL/GenBank/DDBJ whole genome shotgun (WGS) entry which is preliminary data.</text>
</comment>
<dbReference type="GO" id="GO:0016887">
    <property type="term" value="F:ATP hydrolysis activity"/>
    <property type="evidence" value="ECO:0007669"/>
    <property type="project" value="InterPro"/>
</dbReference>
<feature type="coiled-coil region" evidence="1">
    <location>
        <begin position="472"/>
        <end position="513"/>
    </location>
</feature>
<dbReference type="AlphaFoldDB" id="M5E3G6"/>
<dbReference type="EMBL" id="CAUI01000023">
    <property type="protein sequence ID" value="CCU81157.1"/>
    <property type="molecule type" value="Genomic_DNA"/>
</dbReference>
<dbReference type="InParanoid" id="M5E3G6"/>
<dbReference type="GO" id="GO:0006302">
    <property type="term" value="P:double-strand break repair"/>
    <property type="evidence" value="ECO:0007669"/>
    <property type="project" value="InterPro"/>
</dbReference>
<protein>
    <recommendedName>
        <fullName evidence="2">Rad50/SbcC-type AAA domain-containing protein</fullName>
    </recommendedName>
</protein>
<dbReference type="Gene3D" id="3.40.50.300">
    <property type="entry name" value="P-loop containing nucleotide triphosphate hydrolases"/>
    <property type="match status" value="2"/>
</dbReference>
<evidence type="ECO:0000313" key="3">
    <source>
        <dbReference type="EMBL" id="CCU81157.1"/>
    </source>
</evidence>
<evidence type="ECO:0000313" key="4">
    <source>
        <dbReference type="Proteomes" id="UP000012063"/>
    </source>
</evidence>
<dbReference type="SUPFAM" id="SSF52540">
    <property type="entry name" value="P-loop containing nucleoside triphosphate hydrolases"/>
    <property type="match status" value="2"/>
</dbReference>
<dbReference type="RefSeq" id="WP_005490475.1">
    <property type="nucleotide sequence ID" value="NZ_CAUI01000023.1"/>
</dbReference>
<dbReference type="PANTHER" id="PTHR41259">
    <property type="entry name" value="DOUBLE-STRAND BREAK REPAIR RAD50 ATPASE, PUTATIVE-RELATED"/>
    <property type="match status" value="1"/>
</dbReference>
<dbReference type="Pfam" id="PF13476">
    <property type="entry name" value="AAA_23"/>
    <property type="match status" value="1"/>
</dbReference>
<dbReference type="InterPro" id="IPR027417">
    <property type="entry name" value="P-loop_NTPase"/>
</dbReference>
<proteinExistence type="predicted"/>